<gene>
    <name evidence="1" type="ORF">NP233_g12751</name>
</gene>
<evidence type="ECO:0000313" key="1">
    <source>
        <dbReference type="EMBL" id="KAJ3552979.1"/>
    </source>
</evidence>
<organism evidence="1 2">
    <name type="scientific">Leucocoprinus birnbaumii</name>
    <dbReference type="NCBI Taxonomy" id="56174"/>
    <lineage>
        <taxon>Eukaryota</taxon>
        <taxon>Fungi</taxon>
        <taxon>Dikarya</taxon>
        <taxon>Basidiomycota</taxon>
        <taxon>Agaricomycotina</taxon>
        <taxon>Agaricomycetes</taxon>
        <taxon>Agaricomycetidae</taxon>
        <taxon>Agaricales</taxon>
        <taxon>Agaricineae</taxon>
        <taxon>Agaricaceae</taxon>
        <taxon>Leucocoprinus</taxon>
    </lineage>
</organism>
<dbReference type="EMBL" id="JANIEX010001976">
    <property type="protein sequence ID" value="KAJ3552979.1"/>
    <property type="molecule type" value="Genomic_DNA"/>
</dbReference>
<evidence type="ECO:0000313" key="2">
    <source>
        <dbReference type="Proteomes" id="UP001213000"/>
    </source>
</evidence>
<proteinExistence type="predicted"/>
<dbReference type="Proteomes" id="UP001213000">
    <property type="component" value="Unassembled WGS sequence"/>
</dbReference>
<reference evidence="1" key="1">
    <citation type="submission" date="2022-07" db="EMBL/GenBank/DDBJ databases">
        <title>Genome Sequence of Leucocoprinus birnbaumii.</title>
        <authorList>
            <person name="Buettner E."/>
        </authorList>
    </citation>
    <scope>NUCLEOTIDE SEQUENCE</scope>
    <source>
        <strain evidence="1">VT141</strain>
    </source>
</reference>
<accession>A0AAD5VF62</accession>
<keyword evidence="2" id="KW-1185">Reference proteome</keyword>
<comment type="caution">
    <text evidence="1">The sequence shown here is derived from an EMBL/GenBank/DDBJ whole genome shotgun (WGS) entry which is preliminary data.</text>
</comment>
<protein>
    <submittedName>
        <fullName evidence="1">Uncharacterized protein</fullName>
    </submittedName>
</protein>
<name>A0AAD5VF62_9AGAR</name>
<dbReference type="AlphaFoldDB" id="A0AAD5VF62"/>
<sequence>MQQFLWAYINEDSPDHGKWTAASLTAARNLEHGPWFARRIHQWSCAFIEDEGDLPYSLYGTWSESIMADEDLQNGVSVHLQTLGKFICASDLQQYINQSDVQSRYGLKKSITLRTAQAWMHYLGYRWELVKNAQYEDGHEREDVVEY</sequence>